<evidence type="ECO:0000256" key="1">
    <source>
        <dbReference type="ARBA" id="ARBA00022801"/>
    </source>
</evidence>
<feature type="signal peptide" evidence="3">
    <location>
        <begin position="1"/>
        <end position="20"/>
    </location>
</feature>
<dbReference type="Pfam" id="PF07676">
    <property type="entry name" value="PD40"/>
    <property type="match status" value="1"/>
</dbReference>
<evidence type="ECO:0000259" key="4">
    <source>
        <dbReference type="Pfam" id="PF00326"/>
    </source>
</evidence>
<dbReference type="PANTHER" id="PTHR42776:SF27">
    <property type="entry name" value="DIPEPTIDYL PEPTIDASE FAMILY MEMBER 6"/>
    <property type="match status" value="1"/>
</dbReference>
<name>A0A7V5CT73_9BACT</name>
<dbReference type="InterPro" id="IPR029058">
    <property type="entry name" value="AB_hydrolase_fold"/>
</dbReference>
<keyword evidence="3" id="KW-0732">Signal</keyword>
<evidence type="ECO:0000256" key="2">
    <source>
        <dbReference type="ARBA" id="ARBA00022825"/>
    </source>
</evidence>
<organism evidence="5">
    <name type="scientific">Acidobacterium capsulatum</name>
    <dbReference type="NCBI Taxonomy" id="33075"/>
    <lineage>
        <taxon>Bacteria</taxon>
        <taxon>Pseudomonadati</taxon>
        <taxon>Acidobacteriota</taxon>
        <taxon>Terriglobia</taxon>
        <taxon>Terriglobales</taxon>
        <taxon>Acidobacteriaceae</taxon>
        <taxon>Acidobacterium</taxon>
    </lineage>
</organism>
<dbReference type="EMBL" id="DTKL01000047">
    <property type="protein sequence ID" value="HGY94588.1"/>
    <property type="molecule type" value="Genomic_DNA"/>
</dbReference>
<sequence>MKIPLSAAIVSISLATGAFAQVPAHARINHLIDALQQTTAVSETALSPNGQSIVWAEGGRDGAHLKVASVADPAAARVITACKAGNPGRESDAVWSPDSKQIVFFSNCTPDHKPGVFVAEADGSGTPKLLAELDGYAHSLAWSPNGHELSFIYVKGSAGPVNALAPSPAPSGVIGVEHIQDQRVATVSAKGGEIAQITPASLYVYEFEWSPDARKLVYVAAPPPGDDNWWTAQMYTQAMGKAPRVVLDPNTVSGALHGLQIAVPRWSPDGKEIAFIGGLMSDQGVTGGDIYLIPAQGGQPKDITPGIASTPTWLHWLGPNRLGFSDITAGKTAFLSVDPATGQVKTLLAPKGQSVGDGRLLNSVSLSKNGEVALIASSFAQAPEVYEGRLGGTLHAITHANSDRKPLWGKAESVQWTNEGFHVQGWLLYPKNYDPAKKYPLIVYVHGGPAYANLAHWPYAGYGPVPFSALGYFVLMPNPRGSYGEGERFTKANRKDFGYGDLRDILTGVDAVEKQVPVDNNRVGLTGWSYGGFMTMFAVTQTHRFHAAVAGAGISDWKSYYGENSIDQWMIPFFGASVYNDPAVYAKSSAINFIKNVKTPTLVVVGSNDKECPAPQSYEFWHALRAMHVPTELVVYAGEGHGFYKPADRRNVLERALAWFEQYMPAEK</sequence>
<dbReference type="PANTHER" id="PTHR42776">
    <property type="entry name" value="SERINE PEPTIDASE S9 FAMILY MEMBER"/>
    <property type="match status" value="1"/>
</dbReference>
<keyword evidence="1" id="KW-0378">Hydrolase</keyword>
<reference evidence="5" key="1">
    <citation type="journal article" date="2020" name="mSystems">
        <title>Genome- and Community-Level Interaction Insights into Carbon Utilization and Element Cycling Functions of Hydrothermarchaeota in Hydrothermal Sediment.</title>
        <authorList>
            <person name="Zhou Z."/>
            <person name="Liu Y."/>
            <person name="Xu W."/>
            <person name="Pan J."/>
            <person name="Luo Z.H."/>
            <person name="Li M."/>
        </authorList>
    </citation>
    <scope>NUCLEOTIDE SEQUENCE [LARGE SCALE GENOMIC DNA]</scope>
    <source>
        <strain evidence="5">SpSt-855</strain>
    </source>
</reference>
<dbReference type="GO" id="GO:0004252">
    <property type="term" value="F:serine-type endopeptidase activity"/>
    <property type="evidence" value="ECO:0007669"/>
    <property type="project" value="TreeGrafter"/>
</dbReference>
<proteinExistence type="predicted"/>
<gene>
    <name evidence="5" type="ORF">ENW50_07905</name>
</gene>
<evidence type="ECO:0000313" key="5">
    <source>
        <dbReference type="EMBL" id="HGY94588.1"/>
    </source>
</evidence>
<keyword evidence="2" id="KW-0720">Serine protease</keyword>
<dbReference type="AlphaFoldDB" id="A0A7V5CT73"/>
<dbReference type="Pfam" id="PF00326">
    <property type="entry name" value="Peptidase_S9"/>
    <property type="match status" value="1"/>
</dbReference>
<keyword evidence="2" id="KW-0645">Protease</keyword>
<feature type="chain" id="PRO_5030802439" evidence="3">
    <location>
        <begin position="21"/>
        <end position="668"/>
    </location>
</feature>
<dbReference type="SUPFAM" id="SSF82171">
    <property type="entry name" value="DPP6 N-terminal domain-like"/>
    <property type="match status" value="1"/>
</dbReference>
<feature type="domain" description="Peptidase S9 prolyl oligopeptidase catalytic" evidence="4">
    <location>
        <begin position="466"/>
        <end position="664"/>
    </location>
</feature>
<dbReference type="Gene3D" id="3.40.50.1820">
    <property type="entry name" value="alpha/beta hydrolase"/>
    <property type="match status" value="1"/>
</dbReference>
<dbReference type="GO" id="GO:0006508">
    <property type="term" value="P:proteolysis"/>
    <property type="evidence" value="ECO:0007669"/>
    <property type="project" value="InterPro"/>
</dbReference>
<comment type="caution">
    <text evidence="5">The sequence shown here is derived from an EMBL/GenBank/DDBJ whole genome shotgun (WGS) entry which is preliminary data.</text>
</comment>
<protein>
    <submittedName>
        <fullName evidence="5">S9 family peptidase</fullName>
    </submittedName>
</protein>
<dbReference type="InterPro" id="IPR001375">
    <property type="entry name" value="Peptidase_S9_cat"/>
</dbReference>
<dbReference type="Gene3D" id="2.120.10.30">
    <property type="entry name" value="TolB, C-terminal domain"/>
    <property type="match status" value="2"/>
</dbReference>
<dbReference type="InterPro" id="IPR011659">
    <property type="entry name" value="WD40"/>
</dbReference>
<accession>A0A7V5CT73</accession>
<evidence type="ECO:0000256" key="3">
    <source>
        <dbReference type="SAM" id="SignalP"/>
    </source>
</evidence>
<dbReference type="SUPFAM" id="SSF53474">
    <property type="entry name" value="alpha/beta-Hydrolases"/>
    <property type="match status" value="1"/>
</dbReference>
<dbReference type="InterPro" id="IPR011042">
    <property type="entry name" value="6-blade_b-propeller_TolB-like"/>
</dbReference>